<dbReference type="CDD" id="cd02522">
    <property type="entry name" value="GT_2_like_a"/>
    <property type="match status" value="1"/>
</dbReference>
<evidence type="ECO:0000259" key="6">
    <source>
        <dbReference type="Pfam" id="PF00535"/>
    </source>
</evidence>
<dbReference type="GO" id="GO:0005886">
    <property type="term" value="C:plasma membrane"/>
    <property type="evidence" value="ECO:0007669"/>
    <property type="project" value="UniProtKB-SubCell"/>
</dbReference>
<dbReference type="NCBIfam" id="TIGR04283">
    <property type="entry name" value="glyco_like_mftF"/>
    <property type="match status" value="1"/>
</dbReference>
<dbReference type="Gene3D" id="3.90.550.10">
    <property type="entry name" value="Spore Coat Polysaccharide Biosynthesis Protein SpsA, Chain A"/>
    <property type="match status" value="1"/>
</dbReference>
<gene>
    <name evidence="7" type="ORF">GXW76_24065</name>
</gene>
<comment type="caution">
    <text evidence="7">The sequence shown here is derived from an EMBL/GenBank/DDBJ whole genome shotgun (WGS) entry which is preliminary data.</text>
</comment>
<feature type="domain" description="Glycosyltransferase 2-like" evidence="6">
    <location>
        <begin position="9"/>
        <end position="104"/>
    </location>
</feature>
<evidence type="ECO:0000256" key="1">
    <source>
        <dbReference type="ARBA" id="ARBA00004236"/>
    </source>
</evidence>
<accession>A0A9X9X4E1</accession>
<dbReference type="Proteomes" id="UP001138751">
    <property type="component" value="Unassembled WGS sequence"/>
</dbReference>
<reference evidence="7" key="2">
    <citation type="journal article" date="2021" name="Syst. Appl. Microbiol.">
        <title>Roseomonas hellenica sp. nov., isolated from roots of wild-growing Alkanna tinctoria.</title>
        <authorList>
            <person name="Rat A."/>
            <person name="Naranjo H.D."/>
            <person name="Lebbe L."/>
            <person name="Cnockaert M."/>
            <person name="Krigas N."/>
            <person name="Grigoriadou K."/>
            <person name="Maloupa E."/>
            <person name="Willems A."/>
        </authorList>
    </citation>
    <scope>NUCLEOTIDE SEQUENCE</scope>
    <source>
        <strain evidence="7">LMG 31231</strain>
    </source>
</reference>
<dbReference type="AlphaFoldDB" id="A0A9X9X4E1"/>
<dbReference type="Pfam" id="PF00535">
    <property type="entry name" value="Glycos_transf_2"/>
    <property type="match status" value="1"/>
</dbReference>
<keyword evidence="3" id="KW-0328">Glycosyltransferase</keyword>
<dbReference type="InterPro" id="IPR001173">
    <property type="entry name" value="Glyco_trans_2-like"/>
</dbReference>
<dbReference type="InterPro" id="IPR029044">
    <property type="entry name" value="Nucleotide-diphossugar_trans"/>
</dbReference>
<proteinExistence type="predicted"/>
<evidence type="ECO:0000313" key="7">
    <source>
        <dbReference type="EMBL" id="MBR0674270.1"/>
    </source>
</evidence>
<evidence type="ECO:0000256" key="3">
    <source>
        <dbReference type="ARBA" id="ARBA00022676"/>
    </source>
</evidence>
<keyword evidence="2" id="KW-1003">Cell membrane</keyword>
<organism evidence="7 8">
    <name type="scientific">Neoroseomonas soli</name>
    <dbReference type="NCBI Taxonomy" id="1081025"/>
    <lineage>
        <taxon>Bacteria</taxon>
        <taxon>Pseudomonadati</taxon>
        <taxon>Pseudomonadota</taxon>
        <taxon>Alphaproteobacteria</taxon>
        <taxon>Acetobacterales</taxon>
        <taxon>Acetobacteraceae</taxon>
        <taxon>Neoroseomonas</taxon>
    </lineage>
</organism>
<evidence type="ECO:0000313" key="8">
    <source>
        <dbReference type="Proteomes" id="UP001138751"/>
    </source>
</evidence>
<dbReference type="GO" id="GO:0016757">
    <property type="term" value="F:glycosyltransferase activity"/>
    <property type="evidence" value="ECO:0007669"/>
    <property type="project" value="UniProtKB-KW"/>
</dbReference>
<dbReference type="SUPFAM" id="SSF53448">
    <property type="entry name" value="Nucleotide-diphospho-sugar transferases"/>
    <property type="match status" value="1"/>
</dbReference>
<reference evidence="7" key="1">
    <citation type="submission" date="2020-01" db="EMBL/GenBank/DDBJ databases">
        <authorList>
            <person name="Rat A."/>
        </authorList>
    </citation>
    <scope>NUCLEOTIDE SEQUENCE</scope>
    <source>
        <strain evidence="7">LMG 31231</strain>
    </source>
</reference>
<keyword evidence="4" id="KW-0808">Transferase</keyword>
<name>A0A9X9X4E1_9PROT</name>
<dbReference type="PANTHER" id="PTHR43646">
    <property type="entry name" value="GLYCOSYLTRANSFERASE"/>
    <property type="match status" value="1"/>
</dbReference>
<sequence length="229" mass="24618">MRTGRELAVLVPTLNAAAGLGRTLAALAGQVAEVVVADGGSTDATRAIAEAAGARVIATPRGRGSQLAAGAAAVTAPWLLVIHADTLPGRGWREAAEAFIADPANAFRAAHFRFALDDASPQARRLERAVAWRCRALGLPYGDQGLLISRAFYESLGGYRAIPIMEDVDLARRIGRARLAALDPAFVTSAERWRREGWHRRSARNLACLVLWFAGVPPERIARFYAGRR</sequence>
<evidence type="ECO:0000256" key="2">
    <source>
        <dbReference type="ARBA" id="ARBA00022475"/>
    </source>
</evidence>
<dbReference type="InterPro" id="IPR026461">
    <property type="entry name" value="Trfase_2_rSAM/seldom_assoc"/>
</dbReference>
<evidence type="ECO:0000256" key="5">
    <source>
        <dbReference type="ARBA" id="ARBA00023136"/>
    </source>
</evidence>
<dbReference type="PANTHER" id="PTHR43646:SF2">
    <property type="entry name" value="GLYCOSYLTRANSFERASE 2-LIKE DOMAIN-CONTAINING PROTEIN"/>
    <property type="match status" value="1"/>
</dbReference>
<keyword evidence="8" id="KW-1185">Reference proteome</keyword>
<dbReference type="EMBL" id="JAAEDM010000131">
    <property type="protein sequence ID" value="MBR0674270.1"/>
    <property type="molecule type" value="Genomic_DNA"/>
</dbReference>
<keyword evidence="5" id="KW-0472">Membrane</keyword>
<evidence type="ECO:0000256" key="4">
    <source>
        <dbReference type="ARBA" id="ARBA00022679"/>
    </source>
</evidence>
<protein>
    <submittedName>
        <fullName evidence="7">Glycosyltransferase</fullName>
    </submittedName>
</protein>
<comment type="subcellular location">
    <subcellularLocation>
        <location evidence="1">Cell membrane</location>
    </subcellularLocation>
</comment>